<name>A0A2S7K9B1_9PROT</name>
<gene>
    <name evidence="5 8" type="primary">ftsA</name>
    <name evidence="8" type="ORF">CW354_03795</name>
</gene>
<dbReference type="Pfam" id="PF14450">
    <property type="entry name" value="FtsA"/>
    <property type="match status" value="1"/>
</dbReference>
<dbReference type="SUPFAM" id="SSF53067">
    <property type="entry name" value="Actin-like ATPase domain"/>
    <property type="match status" value="2"/>
</dbReference>
<comment type="subunit">
    <text evidence="5">Self-interacts. Interacts with FtsZ.</text>
</comment>
<dbReference type="Proteomes" id="UP000239504">
    <property type="component" value="Unassembled WGS sequence"/>
</dbReference>
<evidence type="ECO:0000256" key="3">
    <source>
        <dbReference type="ARBA" id="ARBA00023136"/>
    </source>
</evidence>
<dbReference type="InterPro" id="IPR003494">
    <property type="entry name" value="SHS2_FtsA"/>
</dbReference>
<evidence type="ECO:0000256" key="4">
    <source>
        <dbReference type="ARBA" id="ARBA00023306"/>
    </source>
</evidence>
<dbReference type="HAMAP" id="MF_02033">
    <property type="entry name" value="FtsA"/>
    <property type="match status" value="1"/>
</dbReference>
<dbReference type="Gene3D" id="3.30.420.40">
    <property type="match status" value="1"/>
</dbReference>
<keyword evidence="9" id="KW-1185">Reference proteome</keyword>
<dbReference type="GO" id="GO:0032153">
    <property type="term" value="C:cell division site"/>
    <property type="evidence" value="ECO:0007669"/>
    <property type="project" value="UniProtKB-UniRule"/>
</dbReference>
<dbReference type="InterPro" id="IPR050696">
    <property type="entry name" value="FtsA/MreB"/>
</dbReference>
<organism evidence="8 9">
    <name type="scientific">Hyphococcus luteus</name>
    <dbReference type="NCBI Taxonomy" id="2058213"/>
    <lineage>
        <taxon>Bacteria</taxon>
        <taxon>Pseudomonadati</taxon>
        <taxon>Pseudomonadota</taxon>
        <taxon>Alphaproteobacteria</taxon>
        <taxon>Parvularculales</taxon>
        <taxon>Parvularculaceae</taxon>
        <taxon>Hyphococcus</taxon>
    </lineage>
</organism>
<comment type="similarity">
    <text evidence="5 6">Belongs to the FtsA/MreB family.</text>
</comment>
<keyword evidence="4 5" id="KW-0131">Cell cycle</keyword>
<keyword evidence="1 5" id="KW-1003">Cell membrane</keyword>
<dbReference type="GO" id="GO:0043093">
    <property type="term" value="P:FtsZ-dependent cytokinesis"/>
    <property type="evidence" value="ECO:0007669"/>
    <property type="project" value="UniProtKB-UniRule"/>
</dbReference>
<dbReference type="SMART" id="SM00842">
    <property type="entry name" value="FtsA"/>
    <property type="match status" value="1"/>
</dbReference>
<protein>
    <recommendedName>
        <fullName evidence="5 6">Cell division protein FtsA</fullName>
    </recommendedName>
</protein>
<evidence type="ECO:0000313" key="8">
    <source>
        <dbReference type="EMBL" id="PQA89082.1"/>
    </source>
</evidence>
<dbReference type="GO" id="GO:0009898">
    <property type="term" value="C:cytoplasmic side of plasma membrane"/>
    <property type="evidence" value="ECO:0007669"/>
    <property type="project" value="UniProtKB-UniRule"/>
</dbReference>
<dbReference type="Pfam" id="PF02491">
    <property type="entry name" value="SHS2_FTSA"/>
    <property type="match status" value="1"/>
</dbReference>
<dbReference type="AlphaFoldDB" id="A0A2S7K9B1"/>
<comment type="caution">
    <text evidence="8">The sequence shown here is derived from an EMBL/GenBank/DDBJ whole genome shotgun (WGS) entry which is preliminary data.</text>
</comment>
<keyword evidence="2 5" id="KW-0132">Cell division</keyword>
<evidence type="ECO:0000256" key="1">
    <source>
        <dbReference type="ARBA" id="ARBA00022475"/>
    </source>
</evidence>
<feature type="domain" description="SHS2" evidence="7">
    <location>
        <begin position="61"/>
        <end position="250"/>
    </location>
</feature>
<evidence type="ECO:0000313" key="9">
    <source>
        <dbReference type="Proteomes" id="UP000239504"/>
    </source>
</evidence>
<comment type="function">
    <text evidence="5 6">Cell division protein that is involved in the assembly of the Z ring. May serve as a membrane anchor for the Z ring.</text>
</comment>
<proteinExistence type="inferred from homology"/>
<keyword evidence="3 5" id="KW-0472">Membrane</keyword>
<dbReference type="InterPro" id="IPR020823">
    <property type="entry name" value="Cell_div_FtsA"/>
</dbReference>
<dbReference type="InterPro" id="IPR043129">
    <property type="entry name" value="ATPase_NBD"/>
</dbReference>
<evidence type="ECO:0000259" key="7">
    <source>
        <dbReference type="SMART" id="SM00842"/>
    </source>
</evidence>
<dbReference type="OrthoDB" id="9810567at2"/>
<dbReference type="EMBL" id="PJCH01000003">
    <property type="protein sequence ID" value="PQA89082.1"/>
    <property type="molecule type" value="Genomic_DNA"/>
</dbReference>
<dbReference type="CDD" id="cd24048">
    <property type="entry name" value="ASKHA_NBD_FtsA"/>
    <property type="match status" value="1"/>
</dbReference>
<sequence length="472" mass="49544">MTKPACLTSRSNMSIYGTRKTSSTEQKARWRWTSLSAASTDGTLVAHKHKTRKRRKDETLAAALDIGGSKISCFIARVHEEEDFAPQAEIVGVGCYGAPAPARGPASAEAIETGVRNAVEAAERMAGEHVGRLIVAVPGRHLRARRIGVDLEIAGGVVAQEDVDDSLAEGLKIATPPDCAPLHALPVGFKLDGEEGLGDPVGLTGGVLSTQMFAVGARQSYLDNLADLIERCDLKVADFAAAPYAAAEAVLLEDEKELGVVLIDIGAASTGFAVYDNGALVECGGAPVGAGHITRDIAQIFGAPLVHAERIKTLYGSALIGPGDEHRFIDFPQLGVQGESVRASRADVSEVILPRLEEIFELVCEQLPNDGMRRSGLRRAVLTGGGSLLVGAREVAERSLGMKSRLGRPAAIAGSPEAVSAPGFAVCAGLVQHYANLDENSESGLGLLRQSPHAGARSSVLGNVEAWLRAKF</sequence>
<reference evidence="8 9" key="1">
    <citation type="submission" date="2017-12" db="EMBL/GenBank/DDBJ databases">
        <authorList>
            <person name="Hurst M.R.H."/>
        </authorList>
    </citation>
    <scope>NUCLEOTIDE SEQUENCE [LARGE SCALE GENOMIC DNA]</scope>
    <source>
        <strain evidence="8 9">SY-3-19</strain>
    </source>
</reference>
<dbReference type="PIRSF" id="PIRSF003101">
    <property type="entry name" value="FtsA"/>
    <property type="match status" value="1"/>
</dbReference>
<dbReference type="PANTHER" id="PTHR32432">
    <property type="entry name" value="CELL DIVISION PROTEIN FTSA-RELATED"/>
    <property type="match status" value="1"/>
</dbReference>
<dbReference type="PANTHER" id="PTHR32432:SF4">
    <property type="entry name" value="CELL DIVISION PROTEIN FTSA"/>
    <property type="match status" value="1"/>
</dbReference>
<accession>A0A2S7K9B1</accession>
<evidence type="ECO:0000256" key="2">
    <source>
        <dbReference type="ARBA" id="ARBA00022618"/>
    </source>
</evidence>
<dbReference type="NCBIfam" id="TIGR01174">
    <property type="entry name" value="ftsA"/>
    <property type="match status" value="1"/>
</dbReference>
<evidence type="ECO:0000256" key="6">
    <source>
        <dbReference type="PIRNR" id="PIRNR003101"/>
    </source>
</evidence>
<comment type="subcellular location">
    <subcellularLocation>
        <location evidence="5">Cell membrane</location>
        <topology evidence="5">Peripheral membrane protein</topology>
        <orientation evidence="5">Cytoplasmic side</orientation>
    </subcellularLocation>
    <text evidence="5">Localizes to the Z ring in an FtsZ-dependent manner. Targeted to the membrane through a conserved C-terminal amphipathic helix.</text>
</comment>
<evidence type="ECO:0000256" key="5">
    <source>
        <dbReference type="HAMAP-Rule" id="MF_02033"/>
    </source>
</evidence>